<protein>
    <recommendedName>
        <fullName evidence="2">Lantibiotic</fullName>
    </recommendedName>
</protein>
<gene>
    <name evidence="1" type="ORF">AVDCRST_MAG85-278</name>
</gene>
<proteinExistence type="predicted"/>
<name>A0A6J4RUI8_9ACTN</name>
<sequence>MNGFDKLELSTETLRELTTDELAEVAGGGADVTGICPLIPTYQCTGYYPTINARCTV</sequence>
<dbReference type="AlphaFoldDB" id="A0A6J4RUI8"/>
<evidence type="ECO:0000313" key="1">
    <source>
        <dbReference type="EMBL" id="CAA9475538.1"/>
    </source>
</evidence>
<accession>A0A6J4RUI8</accession>
<organism evidence="1">
    <name type="scientific">uncultured Solirubrobacteraceae bacterium</name>
    <dbReference type="NCBI Taxonomy" id="1162706"/>
    <lineage>
        <taxon>Bacteria</taxon>
        <taxon>Bacillati</taxon>
        <taxon>Actinomycetota</taxon>
        <taxon>Thermoleophilia</taxon>
        <taxon>Solirubrobacterales</taxon>
        <taxon>Solirubrobacteraceae</taxon>
        <taxon>environmental samples</taxon>
    </lineage>
</organism>
<evidence type="ECO:0008006" key="2">
    <source>
        <dbReference type="Google" id="ProtNLM"/>
    </source>
</evidence>
<reference evidence="1" key="1">
    <citation type="submission" date="2020-02" db="EMBL/GenBank/DDBJ databases">
        <authorList>
            <person name="Meier V. D."/>
        </authorList>
    </citation>
    <scope>NUCLEOTIDE SEQUENCE</scope>
    <source>
        <strain evidence="1">AVDCRST_MAG85</strain>
    </source>
</reference>
<dbReference type="EMBL" id="CADCVT010000033">
    <property type="protein sequence ID" value="CAA9475538.1"/>
    <property type="molecule type" value="Genomic_DNA"/>
</dbReference>